<organism evidence="13 14">
    <name type="scientific">Rahnella victoriana</name>
    <dbReference type="NCBI Taxonomy" id="1510570"/>
    <lineage>
        <taxon>Bacteria</taxon>
        <taxon>Pseudomonadati</taxon>
        <taxon>Pseudomonadota</taxon>
        <taxon>Gammaproteobacteria</taxon>
        <taxon>Enterobacterales</taxon>
        <taxon>Yersiniaceae</taxon>
        <taxon>Rahnella</taxon>
    </lineage>
</organism>
<feature type="domain" description="GH18" evidence="12">
    <location>
        <begin position="160"/>
        <end position="523"/>
    </location>
</feature>
<evidence type="ECO:0000313" key="14">
    <source>
        <dbReference type="Proteomes" id="UP000600307"/>
    </source>
</evidence>
<evidence type="ECO:0000256" key="5">
    <source>
        <dbReference type="ARBA" id="ARBA00022801"/>
    </source>
</evidence>
<dbReference type="InterPro" id="IPR017853">
    <property type="entry name" value="GH"/>
</dbReference>
<dbReference type="Gene3D" id="2.10.10.20">
    <property type="entry name" value="Carbohydrate-binding module superfamily 5/12"/>
    <property type="match status" value="1"/>
</dbReference>
<dbReference type="InterPro" id="IPR036573">
    <property type="entry name" value="CBM_sf_5/12"/>
</dbReference>
<evidence type="ECO:0000256" key="9">
    <source>
        <dbReference type="ARBA" id="ARBA00023326"/>
    </source>
</evidence>
<evidence type="ECO:0000256" key="1">
    <source>
        <dbReference type="ARBA" id="ARBA00000822"/>
    </source>
</evidence>
<dbReference type="PANTHER" id="PTHR11177:SF317">
    <property type="entry name" value="CHITINASE 12-RELATED"/>
    <property type="match status" value="1"/>
</dbReference>
<feature type="chain" id="PRO_5045715869" description="chitinase" evidence="11">
    <location>
        <begin position="24"/>
        <end position="859"/>
    </location>
</feature>
<dbReference type="InterPro" id="IPR001064">
    <property type="entry name" value="Beta/gamma_crystallin"/>
</dbReference>
<dbReference type="Pfam" id="PF03995">
    <property type="entry name" value="Inhibitor_I36"/>
    <property type="match status" value="1"/>
</dbReference>
<keyword evidence="14" id="KW-1185">Reference proteome</keyword>
<dbReference type="EC" id="3.2.1.14" evidence="3"/>
<evidence type="ECO:0000256" key="7">
    <source>
        <dbReference type="ARBA" id="ARBA00023277"/>
    </source>
</evidence>
<dbReference type="SUPFAM" id="SSF51445">
    <property type="entry name" value="(Trans)glycosidases"/>
    <property type="match status" value="1"/>
</dbReference>
<name>A0ABS0DKU7_9GAMM</name>
<dbReference type="EMBL" id="JADOBH010000001">
    <property type="protein sequence ID" value="MBF7954527.1"/>
    <property type="molecule type" value="Genomic_DNA"/>
</dbReference>
<gene>
    <name evidence="13" type="ORF">IV431_03030</name>
</gene>
<dbReference type="SMART" id="SM00636">
    <property type="entry name" value="Glyco_18"/>
    <property type="match status" value="1"/>
</dbReference>
<dbReference type="SUPFAM" id="SSF49695">
    <property type="entry name" value="gamma-Crystallin-like"/>
    <property type="match status" value="1"/>
</dbReference>
<dbReference type="RefSeq" id="WP_195816719.1">
    <property type="nucleotide sequence ID" value="NZ_JADOBH010000001.1"/>
</dbReference>
<dbReference type="Gene3D" id="3.20.20.80">
    <property type="entry name" value="Glycosidases"/>
    <property type="match status" value="1"/>
</dbReference>
<dbReference type="InterPro" id="IPR001579">
    <property type="entry name" value="Glyco_hydro_18_chit_AS"/>
</dbReference>
<evidence type="ECO:0000256" key="11">
    <source>
        <dbReference type="SAM" id="SignalP"/>
    </source>
</evidence>
<dbReference type="Pfam" id="PF00704">
    <property type="entry name" value="Glyco_hydro_18"/>
    <property type="match status" value="1"/>
</dbReference>
<evidence type="ECO:0000256" key="10">
    <source>
        <dbReference type="RuleBase" id="RU000489"/>
    </source>
</evidence>
<dbReference type="InterPro" id="IPR001223">
    <property type="entry name" value="Glyco_hydro18_cat"/>
</dbReference>
<reference evidence="13 14" key="1">
    <citation type="submission" date="2020-11" db="EMBL/GenBank/DDBJ databases">
        <title>Taxonomic investigation of Rahnella spp.</title>
        <authorList>
            <person name="Lee S.D."/>
        </authorList>
    </citation>
    <scope>NUCLEOTIDE SEQUENCE [LARGE SCALE GENOMIC DNA]</scope>
    <source>
        <strain evidence="13 14">SAP-10</strain>
    </source>
</reference>
<comment type="similarity">
    <text evidence="2">Belongs to the beta/gamma-crystallin family.</text>
</comment>
<evidence type="ECO:0000259" key="12">
    <source>
        <dbReference type="PROSITE" id="PS51910"/>
    </source>
</evidence>
<dbReference type="CDD" id="cd06548">
    <property type="entry name" value="GH18_chitinase"/>
    <property type="match status" value="1"/>
</dbReference>
<keyword evidence="7" id="KW-0119">Carbohydrate metabolism</keyword>
<keyword evidence="9" id="KW-0624">Polysaccharide degradation</keyword>
<proteinExistence type="inferred from homology"/>
<dbReference type="Proteomes" id="UP000600307">
    <property type="component" value="Unassembled WGS sequence"/>
</dbReference>
<accession>A0ABS0DKU7</accession>
<dbReference type="SMART" id="SM00247">
    <property type="entry name" value="XTALbg"/>
    <property type="match status" value="1"/>
</dbReference>
<comment type="caution">
    <text evidence="13">The sequence shown here is derived from an EMBL/GenBank/DDBJ whole genome shotgun (WGS) entry which is preliminary data.</text>
</comment>
<dbReference type="SMART" id="SM00495">
    <property type="entry name" value="ChtBD3"/>
    <property type="match status" value="1"/>
</dbReference>
<evidence type="ECO:0000256" key="4">
    <source>
        <dbReference type="ARBA" id="ARBA00022737"/>
    </source>
</evidence>
<evidence type="ECO:0000256" key="6">
    <source>
        <dbReference type="ARBA" id="ARBA00023024"/>
    </source>
</evidence>
<dbReference type="InterPro" id="IPR050314">
    <property type="entry name" value="Glycosyl_Hydrlase_18"/>
</dbReference>
<dbReference type="PANTHER" id="PTHR11177">
    <property type="entry name" value="CHITINASE"/>
    <property type="match status" value="1"/>
</dbReference>
<feature type="signal peptide" evidence="11">
    <location>
        <begin position="1"/>
        <end position="23"/>
    </location>
</feature>
<dbReference type="PROSITE" id="PS01095">
    <property type="entry name" value="GH18_1"/>
    <property type="match status" value="1"/>
</dbReference>
<keyword evidence="5 10" id="KW-0378">Hydrolase</keyword>
<protein>
    <recommendedName>
        <fullName evidence="3">chitinase</fullName>
        <ecNumber evidence="3">3.2.1.14</ecNumber>
    </recommendedName>
</protein>
<dbReference type="InterPro" id="IPR011024">
    <property type="entry name" value="G_crystallin-like"/>
</dbReference>
<evidence type="ECO:0000313" key="13">
    <source>
        <dbReference type="EMBL" id="MBF7954527.1"/>
    </source>
</evidence>
<dbReference type="Gene3D" id="3.10.50.10">
    <property type="match status" value="1"/>
</dbReference>
<dbReference type="SUPFAM" id="SSF54556">
    <property type="entry name" value="Chitinase insertion domain"/>
    <property type="match status" value="1"/>
</dbReference>
<dbReference type="InterPro" id="IPR003610">
    <property type="entry name" value="CBM5/12"/>
</dbReference>
<dbReference type="InterPro" id="IPR029070">
    <property type="entry name" value="Chitinase_insertion_sf"/>
</dbReference>
<dbReference type="SUPFAM" id="SSF51055">
    <property type="entry name" value="Carbohydrate binding domain"/>
    <property type="match status" value="1"/>
</dbReference>
<keyword evidence="6" id="KW-0146">Chitin degradation</keyword>
<keyword evidence="11" id="KW-0732">Signal</keyword>
<dbReference type="CDD" id="cd12215">
    <property type="entry name" value="ChiC_BD"/>
    <property type="match status" value="1"/>
</dbReference>
<evidence type="ECO:0000256" key="3">
    <source>
        <dbReference type="ARBA" id="ARBA00012729"/>
    </source>
</evidence>
<dbReference type="Gene3D" id="2.60.20.10">
    <property type="entry name" value="Crystallins"/>
    <property type="match status" value="1"/>
</dbReference>
<dbReference type="PROSITE" id="PS51910">
    <property type="entry name" value="GH18_2"/>
    <property type="match status" value="1"/>
</dbReference>
<comment type="catalytic activity">
    <reaction evidence="1">
        <text>Random endo-hydrolysis of N-acetyl-beta-D-glucosaminide (1-&gt;4)-beta-linkages in chitin and chitodextrins.</text>
        <dbReference type="EC" id="3.2.1.14"/>
    </reaction>
</comment>
<dbReference type="InterPro" id="IPR011583">
    <property type="entry name" value="Chitinase_II/V-like_cat"/>
</dbReference>
<keyword evidence="8 10" id="KW-0326">Glycosidase</keyword>
<keyword evidence="4" id="KW-0677">Repeat</keyword>
<sequence>MRLNKLTAAILFSAIGFPIVSSAATVTANDQTNTFSGLDYSMMITKDGGHTWTAYTDATQNNFPGTVLAQVAPKQELAIISEDYDPNRTYKGGDTVRFLGYYWTAQWWVDQGINPGTDPVWVSGDAININAYATFQFTPYTGQNAIDLQNREKARVAAQRKVIGYFPEWGVYEAHNFFTPDKVDYSGLTHLNYGFAVVKDGVVTMHDTDKAPGLIKDLDKRTEAANVAHMISVGGWNNSQEGVFEAATATDAGLEKLANSMVSYMAQWNFDGLDIDWEYPDTEAEKNQFTKLLQSLRTKLDAQGKKDDKYYQLSAAVTTNHNNIQFINPAVTAPLLDSVNVMAYDIHGAFDPLTGHNAPLYENSHDEDKDLNVADTMSAYVNTWQVPKAKLMMGIPYYGRGWGHVPGTELIPGLPGMFNTGAATVKGAWDDADQLTGTNPWYVLKQKLNSGDYTRYWDPESHVPYLYSKTTQEFLTYDDPQSIKEKVDYINAQGFGGAILWDISGDTPEHELGNIVKEVKNTPLPDDSDVPDDEPVPVIDKTDLKGIIVSLFDNETRVTINLDAKKFTSGNAYTVAVDGKYLFGTEGSKNYYSYLYQYGKESSLRTGDVASRLKAGSVITVTREYPNKGVIGQLTVTQDMLDGNNPVMSDGSVKSMSVSKINNVPYVFVDFDKEMLHNADGSSYVAKVINDDKKKGNYIFSCDNGKCYYSSMTEKDAISQVKSDEKDISIGETIVIERVSPNPATVAKMVVTSFEPEPQPEPAPQPDPVKEVKAVLYVNANYTGSSLSVEGDIPQLITHNNFNDVVSSLKVTPGWTAQVYEDEHYKGYHLDFKGGENVPDLKGRNFDNRASSIKFIKDN</sequence>
<evidence type="ECO:0000256" key="2">
    <source>
        <dbReference type="ARBA" id="ARBA00009646"/>
    </source>
</evidence>
<evidence type="ECO:0000256" key="8">
    <source>
        <dbReference type="ARBA" id="ARBA00023295"/>
    </source>
</evidence>